<keyword evidence="1" id="KW-0732">Signal</keyword>
<dbReference type="RefSeq" id="WP_277579144.1">
    <property type="nucleotide sequence ID" value="NZ_JANRMI010000004.1"/>
</dbReference>
<accession>A0ABT6DLB6</accession>
<sequence>MKHLLLSLITVLLIQPAFAHEGHDQAPGTLKASHGGTVLAGKEINLEYMTSANEVKLYPITHEGKDLAADKVKISATAKAPKGKAEVLQIVPKDGSFVTQVDFKKAYRVEVIVTTESNGKKDSFKFQVEK</sequence>
<protein>
    <submittedName>
        <fullName evidence="2">Uncharacterized protein</fullName>
    </submittedName>
</protein>
<dbReference type="EMBL" id="JANRMI010000004">
    <property type="protein sequence ID" value="MDG0817672.1"/>
    <property type="molecule type" value="Genomic_DNA"/>
</dbReference>
<feature type="signal peptide" evidence="1">
    <location>
        <begin position="1"/>
        <end position="19"/>
    </location>
</feature>
<evidence type="ECO:0000256" key="1">
    <source>
        <dbReference type="SAM" id="SignalP"/>
    </source>
</evidence>
<reference evidence="2" key="1">
    <citation type="submission" date="2022-08" db="EMBL/GenBank/DDBJ databases">
        <title>Novel Bdellovibrio Species Isolated from Svalbard: Designation Bdellovibrio svalbardensis.</title>
        <authorList>
            <person name="Mitchell R.J."/>
            <person name="Choi S.Y."/>
        </authorList>
    </citation>
    <scope>NUCLEOTIDE SEQUENCE</scope>
    <source>
        <strain evidence="2">PAP01</strain>
    </source>
</reference>
<feature type="chain" id="PRO_5046902168" evidence="1">
    <location>
        <begin position="20"/>
        <end position="130"/>
    </location>
</feature>
<evidence type="ECO:0000313" key="2">
    <source>
        <dbReference type="EMBL" id="MDG0817672.1"/>
    </source>
</evidence>
<evidence type="ECO:0000313" key="3">
    <source>
        <dbReference type="Proteomes" id="UP001152321"/>
    </source>
</evidence>
<keyword evidence="3" id="KW-1185">Reference proteome</keyword>
<gene>
    <name evidence="2" type="ORF">NWE73_14925</name>
</gene>
<dbReference type="Proteomes" id="UP001152321">
    <property type="component" value="Unassembled WGS sequence"/>
</dbReference>
<comment type="caution">
    <text evidence="2">The sequence shown here is derived from an EMBL/GenBank/DDBJ whole genome shotgun (WGS) entry which is preliminary data.</text>
</comment>
<name>A0ABT6DLB6_9BACT</name>
<proteinExistence type="predicted"/>
<organism evidence="2 3">
    <name type="scientific">Bdellovibrio svalbardensis</name>
    <dbReference type="NCBI Taxonomy" id="2972972"/>
    <lineage>
        <taxon>Bacteria</taxon>
        <taxon>Pseudomonadati</taxon>
        <taxon>Bdellovibrionota</taxon>
        <taxon>Bdellovibrionia</taxon>
        <taxon>Bdellovibrionales</taxon>
        <taxon>Pseudobdellovibrionaceae</taxon>
        <taxon>Bdellovibrio</taxon>
    </lineage>
</organism>